<accession>A0A0N5DBU8</accession>
<keyword evidence="14" id="KW-1185">Reference proteome</keyword>
<dbReference type="InterPro" id="IPR002347">
    <property type="entry name" value="SDR_fam"/>
</dbReference>
<protein>
    <recommendedName>
        <fullName evidence="10">Short-chain dehydrogenase/reductase 3</fullName>
    </recommendedName>
    <alternativeName>
        <fullName evidence="11">Retinal short-chain dehydrogenase/reductase 1</fullName>
    </alternativeName>
</protein>
<comment type="subcellular location">
    <subcellularLocation>
        <location evidence="1">Membrane</location>
        <topology evidence="1">Multi-pass membrane protein</topology>
    </subcellularLocation>
</comment>
<dbReference type="PANTHER" id="PTHR24322">
    <property type="entry name" value="PKSB"/>
    <property type="match status" value="1"/>
</dbReference>
<dbReference type="Pfam" id="PF00106">
    <property type="entry name" value="adh_short"/>
    <property type="match status" value="1"/>
</dbReference>
<gene>
    <name evidence="13" type="ORF">TCLT_LOCUS10649</name>
</gene>
<dbReference type="GO" id="GO:0005811">
    <property type="term" value="C:lipid droplet"/>
    <property type="evidence" value="ECO:0007669"/>
    <property type="project" value="TreeGrafter"/>
</dbReference>
<dbReference type="PRINTS" id="PR00081">
    <property type="entry name" value="GDHRDH"/>
</dbReference>
<evidence type="ECO:0000256" key="4">
    <source>
        <dbReference type="ARBA" id="ARBA00022857"/>
    </source>
</evidence>
<keyword evidence="7" id="KW-0443">Lipid metabolism</keyword>
<evidence type="ECO:0000313" key="13">
    <source>
        <dbReference type="EMBL" id="VDN08358.1"/>
    </source>
</evidence>
<evidence type="ECO:0000256" key="9">
    <source>
        <dbReference type="ARBA" id="ARBA00059620"/>
    </source>
</evidence>
<feature type="transmembrane region" description="Helical" evidence="12">
    <location>
        <begin position="354"/>
        <end position="376"/>
    </location>
</feature>
<dbReference type="FunFam" id="3.40.50.720:FF:000131">
    <property type="entry name" value="Short-chain dehydrogenase/reductase 3"/>
    <property type="match status" value="1"/>
</dbReference>
<comment type="function">
    <text evidence="9">Catalyzes the reduction of all-trans-retinal to all-trans-retinol in the presence of NADPH.</text>
</comment>
<keyword evidence="4" id="KW-0521">NADP</keyword>
<evidence type="ECO:0000313" key="14">
    <source>
        <dbReference type="Proteomes" id="UP000276776"/>
    </source>
</evidence>
<dbReference type="OMA" id="REYLNCR"/>
<evidence type="ECO:0000256" key="12">
    <source>
        <dbReference type="SAM" id="Phobius"/>
    </source>
</evidence>
<evidence type="ECO:0000256" key="3">
    <source>
        <dbReference type="ARBA" id="ARBA00022692"/>
    </source>
</evidence>
<keyword evidence="6" id="KW-0560">Oxidoreductase</keyword>
<feature type="transmembrane region" description="Helical" evidence="12">
    <location>
        <begin position="12"/>
        <end position="33"/>
    </location>
</feature>
<evidence type="ECO:0000256" key="8">
    <source>
        <dbReference type="ARBA" id="ARBA00023136"/>
    </source>
</evidence>
<name>A0A0N5DBU8_THECL</name>
<keyword evidence="8 12" id="KW-0472">Membrane</keyword>
<dbReference type="SUPFAM" id="SSF51735">
    <property type="entry name" value="NAD(P)-binding Rossmann-fold domains"/>
    <property type="match status" value="1"/>
</dbReference>
<dbReference type="PANTHER" id="PTHR24322:SF736">
    <property type="entry name" value="RETINOL DEHYDROGENASE 10"/>
    <property type="match status" value="1"/>
</dbReference>
<dbReference type="Proteomes" id="UP000276776">
    <property type="component" value="Unassembled WGS sequence"/>
</dbReference>
<dbReference type="InterPro" id="IPR036291">
    <property type="entry name" value="NAD(P)-bd_dom_sf"/>
</dbReference>
<dbReference type="EMBL" id="UYYF01005237">
    <property type="protein sequence ID" value="VDN08358.1"/>
    <property type="molecule type" value="Genomic_DNA"/>
</dbReference>
<dbReference type="GO" id="GO:0052650">
    <property type="term" value="F:all-trans-retinol dehydrogenase (NADP+) activity"/>
    <property type="evidence" value="ECO:0007669"/>
    <property type="project" value="UniProtKB-ARBA"/>
</dbReference>
<dbReference type="OrthoDB" id="10253736at2759"/>
<dbReference type="AlphaFoldDB" id="A0A0N5DBU8"/>
<reference evidence="15" key="1">
    <citation type="submission" date="2017-02" db="UniProtKB">
        <authorList>
            <consortium name="WormBaseParasite"/>
        </authorList>
    </citation>
    <scope>IDENTIFICATION</scope>
</reference>
<dbReference type="GO" id="GO:0016020">
    <property type="term" value="C:membrane"/>
    <property type="evidence" value="ECO:0007669"/>
    <property type="project" value="UniProtKB-SubCell"/>
</dbReference>
<keyword evidence="3 12" id="KW-0812">Transmembrane</keyword>
<evidence type="ECO:0000256" key="11">
    <source>
        <dbReference type="ARBA" id="ARBA00082544"/>
    </source>
</evidence>
<evidence type="ECO:0000256" key="10">
    <source>
        <dbReference type="ARBA" id="ARBA00068717"/>
    </source>
</evidence>
<keyword evidence="5 12" id="KW-1133">Transmembrane helix</keyword>
<proteinExistence type="inferred from homology"/>
<comment type="similarity">
    <text evidence="2">Belongs to the short-chain dehydrogenases/reductases (SDR) family.</text>
</comment>
<evidence type="ECO:0000256" key="7">
    <source>
        <dbReference type="ARBA" id="ARBA00023098"/>
    </source>
</evidence>
<dbReference type="WBParaSite" id="TCLT_0001066501-mRNA-1">
    <property type="protein sequence ID" value="TCLT_0001066501-mRNA-1"/>
    <property type="gene ID" value="TCLT_0001066501"/>
</dbReference>
<dbReference type="Gene3D" id="3.40.50.720">
    <property type="entry name" value="NAD(P)-binding Rossmann-like Domain"/>
    <property type="match status" value="1"/>
</dbReference>
<sequence length="415" mass="47129">MAKVSSIERFYTTIGMLLHLLFVAGPLDIWYWISCKTKSVKGQTVVITGGASGIGKRLSELFAIELEAKVAILDIDKENAQTTVDKIVECGGTAQSWKCDISQPEEIEKCAKEIDNKFGNVDIVICNAAVLYIGRMLDFKTSDLQRSVNVNIMGTLNTIRAFLKSMEQRNEGQIVAISSIAGFCGETYGTAYCTTKFAIRGVMQCLEMEMKDRGLNGIRCTTVCPYFTRTPMIQKMKMRPTSTWLPYMSIERCAREIIDAILKEKILAFIPHYISIIAQLRGLLSERISNAGREYLNCRYEPLNDEELKIDQISITKKNDYFEQLDDKVKYTTFAIYLLLVTGHFLMEGAVQHIIHAVILFISISNILMAIFALHICDQLHFSFLCTFRWFMQIISFGFLSFIRLYLFQHLSISG</sequence>
<dbReference type="STRING" id="103827.A0A0N5DBU8"/>
<evidence type="ECO:0000256" key="1">
    <source>
        <dbReference type="ARBA" id="ARBA00004141"/>
    </source>
</evidence>
<reference evidence="13 14" key="2">
    <citation type="submission" date="2018-11" db="EMBL/GenBank/DDBJ databases">
        <authorList>
            <consortium name="Pathogen Informatics"/>
        </authorList>
    </citation>
    <scope>NUCLEOTIDE SEQUENCE [LARGE SCALE GENOMIC DNA]</scope>
</reference>
<organism evidence="15">
    <name type="scientific">Thelazia callipaeda</name>
    <name type="common">Oriental eyeworm</name>
    <name type="synonym">Parasitic nematode</name>
    <dbReference type="NCBI Taxonomy" id="103827"/>
    <lineage>
        <taxon>Eukaryota</taxon>
        <taxon>Metazoa</taxon>
        <taxon>Ecdysozoa</taxon>
        <taxon>Nematoda</taxon>
        <taxon>Chromadorea</taxon>
        <taxon>Rhabditida</taxon>
        <taxon>Spirurina</taxon>
        <taxon>Spiruromorpha</taxon>
        <taxon>Thelazioidea</taxon>
        <taxon>Thelaziidae</taxon>
        <taxon>Thelazia</taxon>
    </lineage>
</organism>
<evidence type="ECO:0000256" key="6">
    <source>
        <dbReference type="ARBA" id="ARBA00023002"/>
    </source>
</evidence>
<feature type="transmembrane region" description="Helical" evidence="12">
    <location>
        <begin position="388"/>
        <end position="407"/>
    </location>
</feature>
<evidence type="ECO:0000256" key="2">
    <source>
        <dbReference type="ARBA" id="ARBA00006484"/>
    </source>
</evidence>
<evidence type="ECO:0000313" key="15">
    <source>
        <dbReference type="WBParaSite" id="TCLT_0001066501-mRNA-1"/>
    </source>
</evidence>
<evidence type="ECO:0000256" key="5">
    <source>
        <dbReference type="ARBA" id="ARBA00022989"/>
    </source>
</evidence>